<protein>
    <recommendedName>
        <fullName evidence="2">Choice-of-anchor I domain-containing protein</fullName>
    </recommendedName>
</protein>
<dbReference type="InterPro" id="IPR015943">
    <property type="entry name" value="WD40/YVTN_repeat-like_dom_sf"/>
</dbReference>
<feature type="domain" description="Choice-of-anchor I" evidence="2">
    <location>
        <begin position="59"/>
        <end position="335"/>
    </location>
</feature>
<dbReference type="RefSeq" id="WP_113879179.1">
    <property type="nucleotide sequence ID" value="NZ_QNSA01000002.1"/>
</dbReference>
<dbReference type="Proteomes" id="UP000253065">
    <property type="component" value="Unassembled WGS sequence"/>
</dbReference>
<evidence type="ECO:0000313" key="3">
    <source>
        <dbReference type="EMBL" id="RBP76211.1"/>
    </source>
</evidence>
<evidence type="ECO:0000256" key="1">
    <source>
        <dbReference type="SAM" id="SignalP"/>
    </source>
</evidence>
<dbReference type="Gene3D" id="2.130.10.10">
    <property type="entry name" value="YVTN repeat-like/Quinoprotein amine dehydrogenase"/>
    <property type="match status" value="1"/>
</dbReference>
<sequence length="622" mass="65786">MPKTSHPFQLSLLALAVSAVLVSGCNSSDNDDDLATEAQVTGLTLEFAGRYSTGQFDESAAEITAFDPASLRAFVVNALSGAVDVLDMSDPVNPAKIDTLTVADIAADAVVNSVAVASGLVAVAVESNPKTAPGYVAVFGAADLQLRDSIQVGAQPDMVTFTPDGRYVLAANEGEPSDDYQVDPEGSISVVDVSNPASLTVRIADFLAFNSQESALKASGVRIYGPGATVAQDLEPEYITVSADSRTAWVSLQENNALAKLDIDTATVTDILPLGFKDYGVEGQGIDASDDDGVINIKPWPGVVGIYHPDAITSYDVDGATYIVTANEGDARAWGEDNADYWNGDSSKGFVEELRVKHLVHPDGFARRVGDDMPPQLTALAEGALLNPEVFEYCGATAGAANACRDDDQLGRLNISWVQGYRVMENGAPVMFNASGAEDPDGTLLMYDTLYSYGTRSLAIWNEDGELVWDSGDAIEQFLASEECRLGTDRSIPCADHFNSAHDEGMAFDSRSDAKGPEPEAVTVATFGNKTFAFLGLERMGGILVYDVTDPASPVQVDYLNTRDDWTTVDTASVLETAGDLGVESITVVAADDSPTGEPLLITGNEVSGTTAIYRVKLELTD</sequence>
<dbReference type="EMBL" id="QNSA01000002">
    <property type="protein sequence ID" value="RBP76211.1"/>
    <property type="molecule type" value="Genomic_DNA"/>
</dbReference>
<reference evidence="4 5" key="1">
    <citation type="submission" date="2018-07" db="EMBL/GenBank/DDBJ databases">
        <title>Freshwater and sediment microbial communities from various areas in North America, analyzing microbe dynamics in response to fracking.</title>
        <authorList>
            <person name="Lamendella R."/>
        </authorList>
    </citation>
    <scope>NUCLEOTIDE SEQUENCE [LARGE SCALE GENOMIC DNA]</scope>
    <source>
        <strain evidence="4 5">114E</strain>
        <strain evidence="3 6">114E_o</strain>
    </source>
</reference>
<accession>A0A368VBQ7</accession>
<evidence type="ECO:0000313" key="4">
    <source>
        <dbReference type="EMBL" id="RCW37084.1"/>
    </source>
</evidence>
<dbReference type="Pfam" id="PF22494">
    <property type="entry name" value="choice_anch_I"/>
    <property type="match status" value="2"/>
</dbReference>
<dbReference type="SUPFAM" id="SSF50974">
    <property type="entry name" value="Nitrous oxide reductase, N-terminal domain"/>
    <property type="match status" value="1"/>
</dbReference>
<dbReference type="AlphaFoldDB" id="A0A368VBQ7"/>
<feature type="chain" id="PRO_5016851625" description="Choice-of-anchor I domain-containing protein" evidence="1">
    <location>
        <begin position="28"/>
        <end position="622"/>
    </location>
</feature>
<feature type="signal peptide" evidence="1">
    <location>
        <begin position="1"/>
        <end position="27"/>
    </location>
</feature>
<feature type="domain" description="Choice-of-anchor I" evidence="2">
    <location>
        <begin position="430"/>
        <end position="615"/>
    </location>
</feature>
<organism evidence="4 5">
    <name type="scientific">Marinobacter nauticus</name>
    <name type="common">Marinobacter hydrocarbonoclasticus</name>
    <name type="synonym">Marinobacter aquaeolei</name>
    <dbReference type="NCBI Taxonomy" id="2743"/>
    <lineage>
        <taxon>Bacteria</taxon>
        <taxon>Pseudomonadati</taxon>
        <taxon>Pseudomonadota</taxon>
        <taxon>Gammaproteobacteria</taxon>
        <taxon>Pseudomonadales</taxon>
        <taxon>Marinobacteraceae</taxon>
        <taxon>Marinobacter</taxon>
    </lineage>
</organism>
<keyword evidence="1" id="KW-0732">Signal</keyword>
<dbReference type="InterPro" id="IPR055188">
    <property type="entry name" value="Choice_anch_I"/>
</dbReference>
<dbReference type="Proteomes" id="UP000252795">
    <property type="component" value="Unassembled WGS sequence"/>
</dbReference>
<proteinExistence type="predicted"/>
<keyword evidence="6" id="KW-1185">Reference proteome</keyword>
<evidence type="ECO:0000259" key="2">
    <source>
        <dbReference type="Pfam" id="PF22494"/>
    </source>
</evidence>
<gene>
    <name evidence="4" type="ORF">DET51_102230</name>
    <name evidence="3" type="ORF">DET64_102230</name>
</gene>
<name>A0A368VBQ7_MARNT</name>
<dbReference type="NCBIfam" id="NF038117">
    <property type="entry name" value="choice_anch_I"/>
    <property type="match status" value="1"/>
</dbReference>
<dbReference type="PANTHER" id="PTHR46928:SF1">
    <property type="entry name" value="MESENCHYME-SPECIFIC CELL SURFACE GLYCOPROTEIN"/>
    <property type="match status" value="1"/>
</dbReference>
<dbReference type="PROSITE" id="PS51257">
    <property type="entry name" value="PROKAR_LIPOPROTEIN"/>
    <property type="match status" value="1"/>
</dbReference>
<dbReference type="EMBL" id="QPJB01000002">
    <property type="protein sequence ID" value="RCW37084.1"/>
    <property type="molecule type" value="Genomic_DNA"/>
</dbReference>
<dbReference type="InterPro" id="IPR011045">
    <property type="entry name" value="N2O_reductase_N"/>
</dbReference>
<dbReference type="PANTHER" id="PTHR46928">
    <property type="entry name" value="MESENCHYME-SPECIFIC CELL SURFACE GLYCOPROTEIN"/>
    <property type="match status" value="1"/>
</dbReference>
<dbReference type="InterPro" id="IPR052956">
    <property type="entry name" value="Mesenchyme-surface_protein"/>
</dbReference>
<comment type="caution">
    <text evidence="4">The sequence shown here is derived from an EMBL/GenBank/DDBJ whole genome shotgun (WGS) entry which is preliminary data.</text>
</comment>
<evidence type="ECO:0000313" key="6">
    <source>
        <dbReference type="Proteomes" id="UP000253065"/>
    </source>
</evidence>
<evidence type="ECO:0000313" key="5">
    <source>
        <dbReference type="Proteomes" id="UP000252795"/>
    </source>
</evidence>